<evidence type="ECO:0000256" key="3">
    <source>
        <dbReference type="ARBA" id="ARBA00006488"/>
    </source>
</evidence>
<evidence type="ECO:0000259" key="14">
    <source>
        <dbReference type="PROSITE" id="PS51007"/>
    </source>
</evidence>
<dbReference type="InterPro" id="IPR009056">
    <property type="entry name" value="Cyt_c-like_dom"/>
</dbReference>
<comment type="PTM">
    <text evidence="13">Binds 1 heme group per subunit.</text>
</comment>
<keyword evidence="13" id="KW-0679">Respiratory chain</keyword>
<organism evidence="15 16">
    <name type="scientific">Nyctereutes procyonoides</name>
    <name type="common">Raccoon dog</name>
    <name type="synonym">Canis procyonoides</name>
    <dbReference type="NCBI Taxonomy" id="34880"/>
    <lineage>
        <taxon>Eukaryota</taxon>
        <taxon>Metazoa</taxon>
        <taxon>Chordata</taxon>
        <taxon>Craniata</taxon>
        <taxon>Vertebrata</taxon>
        <taxon>Euteleostomi</taxon>
        <taxon>Mammalia</taxon>
        <taxon>Eutheria</taxon>
        <taxon>Laurasiatheria</taxon>
        <taxon>Carnivora</taxon>
        <taxon>Caniformia</taxon>
        <taxon>Canidae</taxon>
        <taxon>Nyctereutes</taxon>
    </lineage>
</organism>
<keyword evidence="6" id="KW-0053">Apoptosis</keyword>
<comment type="subcellular location">
    <subcellularLocation>
        <location evidence="2">Mitochondrion intermembrane space</location>
    </subcellularLocation>
</comment>
<dbReference type="SUPFAM" id="SSF46626">
    <property type="entry name" value="Cytochrome c"/>
    <property type="match status" value="1"/>
</dbReference>
<keyword evidence="8 13" id="KW-0249">Electron transport</keyword>
<evidence type="ECO:0000256" key="2">
    <source>
        <dbReference type="ARBA" id="ARBA00004569"/>
    </source>
</evidence>
<name>A0A811Y2K3_NYCPR</name>
<dbReference type="EMBL" id="CAJHUB010000660">
    <property type="protein sequence ID" value="CAD7670978.1"/>
    <property type="molecule type" value="Genomic_DNA"/>
</dbReference>
<comment type="function">
    <text evidence="1 13">Electron carrier protein. The oxidized form of the cytochrome c heme group can accept an electron from the heme group of the cytochrome c1 subunit of cytochrome reductase. Cytochrome c then transfers this electron to the cytochrome oxidase complex, the final protein carrier in the mitochondrial electron-transport chain.</text>
</comment>
<keyword evidence="7 11" id="KW-0479">Metal-binding</keyword>
<evidence type="ECO:0000256" key="5">
    <source>
        <dbReference type="ARBA" id="ARBA00022617"/>
    </source>
</evidence>
<evidence type="ECO:0000256" key="13">
    <source>
        <dbReference type="RuleBase" id="RU004427"/>
    </source>
</evidence>
<evidence type="ECO:0000256" key="8">
    <source>
        <dbReference type="ARBA" id="ARBA00022982"/>
    </source>
</evidence>
<dbReference type="GO" id="GO:0009055">
    <property type="term" value="F:electron transfer activity"/>
    <property type="evidence" value="ECO:0007669"/>
    <property type="project" value="InterPro"/>
</dbReference>
<dbReference type="Proteomes" id="UP000645828">
    <property type="component" value="Unassembled WGS sequence"/>
</dbReference>
<reference evidence="15" key="1">
    <citation type="submission" date="2020-12" db="EMBL/GenBank/DDBJ databases">
        <authorList>
            <consortium name="Molecular Ecology Group"/>
        </authorList>
    </citation>
    <scope>NUCLEOTIDE SEQUENCE</scope>
    <source>
        <strain evidence="15">TBG_1078</strain>
    </source>
</reference>
<dbReference type="PANTHER" id="PTHR11961">
    <property type="entry name" value="CYTOCHROME C"/>
    <property type="match status" value="1"/>
</dbReference>
<dbReference type="InterPro" id="IPR036909">
    <property type="entry name" value="Cyt_c-like_dom_sf"/>
</dbReference>
<evidence type="ECO:0000256" key="7">
    <source>
        <dbReference type="ARBA" id="ARBA00022723"/>
    </source>
</evidence>
<evidence type="ECO:0000256" key="12">
    <source>
        <dbReference type="RuleBase" id="RU004426"/>
    </source>
</evidence>
<dbReference type="GO" id="GO:0006915">
    <property type="term" value="P:apoptotic process"/>
    <property type="evidence" value="ECO:0007669"/>
    <property type="project" value="UniProtKB-KW"/>
</dbReference>
<gene>
    <name evidence="15" type="ORF">NYPRO_LOCUS3773</name>
</gene>
<comment type="caution">
    <text evidence="15">The sequence shown here is derived from an EMBL/GenBank/DDBJ whole genome shotgun (WGS) entry which is preliminary data.</text>
</comment>
<evidence type="ECO:0000256" key="6">
    <source>
        <dbReference type="ARBA" id="ARBA00022703"/>
    </source>
</evidence>
<dbReference type="PRINTS" id="PR00604">
    <property type="entry name" value="CYTCHRMECIAB"/>
</dbReference>
<evidence type="ECO:0000256" key="1">
    <source>
        <dbReference type="ARBA" id="ARBA00002555"/>
    </source>
</evidence>
<accession>A0A811Y2K3</accession>
<evidence type="ECO:0000313" key="15">
    <source>
        <dbReference type="EMBL" id="CAD7670978.1"/>
    </source>
</evidence>
<dbReference type="Gene3D" id="1.10.760.10">
    <property type="entry name" value="Cytochrome c-like domain"/>
    <property type="match status" value="1"/>
</dbReference>
<dbReference type="GO" id="GO:0020037">
    <property type="term" value="F:heme binding"/>
    <property type="evidence" value="ECO:0007669"/>
    <property type="project" value="InterPro"/>
</dbReference>
<dbReference type="GO" id="GO:0005758">
    <property type="term" value="C:mitochondrial intermembrane space"/>
    <property type="evidence" value="ECO:0007669"/>
    <property type="project" value="UniProtKB-SubCell"/>
</dbReference>
<comment type="function">
    <text evidence="10">Plays a role in apoptosis. Suppression of the anti-apoptotic members or activation of the pro-apoptotic members of the Bcl-2 family leads to altered mitochondrial membrane permeability resulting in release of cytochrome c into the cytosol. Binding of cytochrome c to Apaf-1 triggers the activation of caspase-9, which then accelerates apoptosis by activating other caspases.</text>
</comment>
<evidence type="ECO:0000256" key="10">
    <source>
        <dbReference type="ARBA" id="ARBA00025038"/>
    </source>
</evidence>
<dbReference type="GO" id="GO:0046872">
    <property type="term" value="F:metal ion binding"/>
    <property type="evidence" value="ECO:0007669"/>
    <property type="project" value="UniProtKB-KW"/>
</dbReference>
<keyword evidence="13" id="KW-0496">Mitochondrion</keyword>
<dbReference type="AlphaFoldDB" id="A0A811Y2K3"/>
<comment type="similarity">
    <text evidence="3 12">Belongs to the cytochrome c family.</text>
</comment>
<protein>
    <submittedName>
        <fullName evidence="15">(raccoon dog) hypothetical protein</fullName>
    </submittedName>
</protein>
<evidence type="ECO:0000256" key="11">
    <source>
        <dbReference type="PROSITE-ProRule" id="PRU00433"/>
    </source>
</evidence>
<evidence type="ECO:0000256" key="9">
    <source>
        <dbReference type="ARBA" id="ARBA00023004"/>
    </source>
</evidence>
<keyword evidence="9 11" id="KW-0408">Iron</keyword>
<proteinExistence type="inferred from homology"/>
<dbReference type="InterPro" id="IPR002327">
    <property type="entry name" value="Cyt_c_1A/1B"/>
</dbReference>
<evidence type="ECO:0000256" key="4">
    <source>
        <dbReference type="ARBA" id="ARBA00022448"/>
    </source>
</evidence>
<keyword evidence="5 11" id="KW-0349">Heme</keyword>
<feature type="domain" description="Cytochrome c" evidence="14">
    <location>
        <begin position="2"/>
        <end position="90"/>
    </location>
</feature>
<keyword evidence="16" id="KW-1185">Reference proteome</keyword>
<evidence type="ECO:0000313" key="16">
    <source>
        <dbReference type="Proteomes" id="UP000645828"/>
    </source>
</evidence>
<sequence>MGDGEKDRKRFIQKCAQSHTVGEGGRHKTGPNFHGLFGQNTGQAPGFSYLVANKNNKNPKKYFPGKKNIFLGIKKTAERTDLMVPKAQWLATALFITNWKCLMTSCVCTVFKLISYTKIQIMNG</sequence>
<keyword evidence="4 13" id="KW-0813">Transport</keyword>
<dbReference type="PROSITE" id="PS51007">
    <property type="entry name" value="CYTC"/>
    <property type="match status" value="1"/>
</dbReference>